<dbReference type="InterPro" id="IPR009937">
    <property type="entry name" value="Phage_holin_3_6"/>
</dbReference>
<reference evidence="4" key="1">
    <citation type="journal article" date="2019" name="Int. J. Syst. Evol. Microbiol.">
        <title>The Global Catalogue of Microorganisms (GCM) 10K type strain sequencing project: providing services to taxonomists for standard genome sequencing and annotation.</title>
        <authorList>
            <consortium name="The Broad Institute Genomics Platform"/>
            <consortium name="The Broad Institute Genome Sequencing Center for Infectious Disease"/>
            <person name="Wu L."/>
            <person name="Ma J."/>
        </authorList>
    </citation>
    <scope>NUCLEOTIDE SEQUENCE [LARGE SCALE GENOMIC DNA]</scope>
    <source>
        <strain evidence="4">DFY41</strain>
    </source>
</reference>
<dbReference type="Proteomes" id="UP001596087">
    <property type="component" value="Unassembled WGS sequence"/>
</dbReference>
<feature type="transmembrane region" description="Helical" evidence="2">
    <location>
        <begin position="59"/>
        <end position="83"/>
    </location>
</feature>
<proteinExistence type="predicted"/>
<organism evidence="3 4">
    <name type="scientific">Nocardioides taihuensis</name>
    <dbReference type="NCBI Taxonomy" id="1835606"/>
    <lineage>
        <taxon>Bacteria</taxon>
        <taxon>Bacillati</taxon>
        <taxon>Actinomycetota</taxon>
        <taxon>Actinomycetes</taxon>
        <taxon>Propionibacteriales</taxon>
        <taxon>Nocardioidaceae</taxon>
        <taxon>Nocardioides</taxon>
    </lineage>
</organism>
<protein>
    <submittedName>
        <fullName evidence="3">Phage holin family protein</fullName>
    </submittedName>
</protein>
<dbReference type="RefSeq" id="WP_378589027.1">
    <property type="nucleotide sequence ID" value="NZ_JBHSKD010000008.1"/>
</dbReference>
<accession>A0ABW0BH66</accession>
<feature type="compositionally biased region" description="Low complexity" evidence="1">
    <location>
        <begin position="1"/>
        <end position="15"/>
    </location>
</feature>
<evidence type="ECO:0000313" key="3">
    <source>
        <dbReference type="EMBL" id="MFC5176585.1"/>
    </source>
</evidence>
<comment type="caution">
    <text evidence="3">The sequence shown here is derived from an EMBL/GenBank/DDBJ whole genome shotgun (WGS) entry which is preliminary data.</text>
</comment>
<keyword evidence="2" id="KW-1133">Transmembrane helix</keyword>
<sequence length="143" mass="15301">MASEPVRSSSDVVRPSPDDPTIGRLVTDATRDISTLISKEIELAKSELKVSVRAGGTGIGLFAGAAFLVLLAIVMFSMALAYLINWNGDGLALQWAFLIVFAVYVLIAALLGWIGVKKVQKVRAPEKAIAQAQEIPRALKGEH</sequence>
<gene>
    <name evidence="3" type="ORF">ACFPGP_07865</name>
</gene>
<evidence type="ECO:0000313" key="4">
    <source>
        <dbReference type="Proteomes" id="UP001596087"/>
    </source>
</evidence>
<dbReference type="Pfam" id="PF07332">
    <property type="entry name" value="Phage_holin_3_6"/>
    <property type="match status" value="1"/>
</dbReference>
<evidence type="ECO:0000256" key="1">
    <source>
        <dbReference type="SAM" id="MobiDB-lite"/>
    </source>
</evidence>
<keyword evidence="2" id="KW-0472">Membrane</keyword>
<feature type="region of interest" description="Disordered" evidence="1">
    <location>
        <begin position="1"/>
        <end position="20"/>
    </location>
</feature>
<keyword evidence="2" id="KW-0812">Transmembrane</keyword>
<dbReference type="EMBL" id="JBHSKD010000008">
    <property type="protein sequence ID" value="MFC5176585.1"/>
    <property type="molecule type" value="Genomic_DNA"/>
</dbReference>
<evidence type="ECO:0000256" key="2">
    <source>
        <dbReference type="SAM" id="Phobius"/>
    </source>
</evidence>
<name>A0ABW0BH66_9ACTN</name>
<feature type="transmembrane region" description="Helical" evidence="2">
    <location>
        <begin position="95"/>
        <end position="116"/>
    </location>
</feature>
<keyword evidence="4" id="KW-1185">Reference proteome</keyword>